<dbReference type="SUPFAM" id="SSF53756">
    <property type="entry name" value="UDP-Glycosyltransferase/glycogen phosphorylase"/>
    <property type="match status" value="1"/>
</dbReference>
<organism evidence="3 4">
    <name type="scientific">Autumnicola lenta</name>
    <dbReference type="NCBI Taxonomy" id="3075593"/>
    <lineage>
        <taxon>Bacteria</taxon>
        <taxon>Pseudomonadati</taxon>
        <taxon>Bacteroidota</taxon>
        <taxon>Flavobacteriia</taxon>
        <taxon>Flavobacteriales</taxon>
        <taxon>Flavobacteriaceae</taxon>
        <taxon>Autumnicola</taxon>
    </lineage>
</organism>
<protein>
    <submittedName>
        <fullName evidence="3">Glycosyltransferase family 4 protein</fullName>
        <ecNumber evidence="3">2.4.-.-</ecNumber>
    </submittedName>
</protein>
<dbReference type="Proteomes" id="UP001245285">
    <property type="component" value="Unassembled WGS sequence"/>
</dbReference>
<proteinExistence type="predicted"/>
<keyword evidence="1 3" id="KW-0808">Transferase</keyword>
<dbReference type="PANTHER" id="PTHR46401">
    <property type="entry name" value="GLYCOSYLTRANSFERASE WBBK-RELATED"/>
    <property type="match status" value="1"/>
</dbReference>
<dbReference type="RefSeq" id="WP_311495688.1">
    <property type="nucleotide sequence ID" value="NZ_JAVRHO010000018.1"/>
</dbReference>
<accession>A0ABU3CMK2</accession>
<dbReference type="PANTHER" id="PTHR46401:SF2">
    <property type="entry name" value="GLYCOSYLTRANSFERASE WBBK-RELATED"/>
    <property type="match status" value="1"/>
</dbReference>
<dbReference type="GO" id="GO:0016757">
    <property type="term" value="F:glycosyltransferase activity"/>
    <property type="evidence" value="ECO:0007669"/>
    <property type="project" value="UniProtKB-KW"/>
</dbReference>
<keyword evidence="4" id="KW-1185">Reference proteome</keyword>
<dbReference type="InterPro" id="IPR001296">
    <property type="entry name" value="Glyco_trans_1"/>
</dbReference>
<evidence type="ECO:0000313" key="3">
    <source>
        <dbReference type="EMBL" id="MDT0647588.1"/>
    </source>
</evidence>
<comment type="caution">
    <text evidence="3">The sequence shown here is derived from an EMBL/GenBank/DDBJ whole genome shotgun (WGS) entry which is preliminary data.</text>
</comment>
<reference evidence="3 4" key="1">
    <citation type="submission" date="2023-09" db="EMBL/GenBank/DDBJ databases">
        <authorList>
            <person name="Rey-Velasco X."/>
        </authorList>
    </citation>
    <scope>NUCLEOTIDE SEQUENCE [LARGE SCALE GENOMIC DNA]</scope>
    <source>
        <strain evidence="3 4">F260</strain>
    </source>
</reference>
<evidence type="ECO:0000313" key="4">
    <source>
        <dbReference type="Proteomes" id="UP001245285"/>
    </source>
</evidence>
<name>A0ABU3CMK2_9FLAO</name>
<sequence>MTILYYSTSFYANHGGSVQSIEFYENLDHVKAVDKKILFPERKVKRVYSNVSNNFLRRFLRRISLLQILFFYRRNNFHLKNLKKKIKDSNPDVIIFQMDSNFLQIGKIKESFPEKLVCTQINGSPFDEPFKNIAFKNYFLKNQRESYENSDLNFFISEFSRERVMGGAVDYSRDVVIYNGTDPQKFFPIKEKKSLREKWKFPVENFILGYIGTLDFHKQIIDLIEVFYELDLIYHNLFLVIIGDGPAFAKIQDRIRNLRLEDKIQMTGWIDHQYINENINCFDLAVHHYASNYMNPLKIFEFLAAGLPVLAPDIPSVRNTFKDKEDLLLTGSEKGELKQKLELMISDNNLRKKLSSNQYLIKNIEKNYTWKRYAERIVSQMQEKLNEKDENIVGI</sequence>
<evidence type="ECO:0000256" key="1">
    <source>
        <dbReference type="ARBA" id="ARBA00022679"/>
    </source>
</evidence>
<dbReference type="EMBL" id="JAVRHO010000018">
    <property type="protein sequence ID" value="MDT0647588.1"/>
    <property type="molecule type" value="Genomic_DNA"/>
</dbReference>
<gene>
    <name evidence="3" type="ORF">RM545_12885</name>
</gene>
<dbReference type="Pfam" id="PF00534">
    <property type="entry name" value="Glycos_transf_1"/>
    <property type="match status" value="1"/>
</dbReference>
<dbReference type="EC" id="2.4.-.-" evidence="3"/>
<keyword evidence="3" id="KW-0328">Glycosyltransferase</keyword>
<evidence type="ECO:0000259" key="2">
    <source>
        <dbReference type="Pfam" id="PF00534"/>
    </source>
</evidence>
<feature type="domain" description="Glycosyl transferase family 1" evidence="2">
    <location>
        <begin position="192"/>
        <end position="358"/>
    </location>
</feature>
<dbReference type="Gene3D" id="3.40.50.2000">
    <property type="entry name" value="Glycogen Phosphorylase B"/>
    <property type="match status" value="2"/>
</dbReference>
<dbReference type="CDD" id="cd03801">
    <property type="entry name" value="GT4_PimA-like"/>
    <property type="match status" value="1"/>
</dbReference>